<dbReference type="InterPro" id="IPR005180">
    <property type="entry name" value="DUF302"/>
</dbReference>
<evidence type="ECO:0000313" key="2">
    <source>
        <dbReference type="EMBL" id="MBB2505728.1"/>
    </source>
</evidence>
<evidence type="ECO:0000259" key="1">
    <source>
        <dbReference type="Pfam" id="PF03625"/>
    </source>
</evidence>
<feature type="domain" description="DUF302" evidence="1">
    <location>
        <begin position="36"/>
        <end position="101"/>
    </location>
</feature>
<dbReference type="PIRSF" id="PIRSF021774">
    <property type="entry name" value="UCP021774"/>
    <property type="match status" value="1"/>
</dbReference>
<protein>
    <submittedName>
        <fullName evidence="2">DUF302 domain-containing protein</fullName>
    </submittedName>
</protein>
<dbReference type="EMBL" id="JACJHR010000118">
    <property type="protein sequence ID" value="MBB2505728.1"/>
    <property type="molecule type" value="Genomic_DNA"/>
</dbReference>
<comment type="caution">
    <text evidence="2">The sequence shown here is derived from an EMBL/GenBank/DDBJ whole genome shotgun (WGS) entry which is preliminary data.</text>
</comment>
<dbReference type="Pfam" id="PF03625">
    <property type="entry name" value="DUF302"/>
    <property type="match status" value="1"/>
</dbReference>
<dbReference type="Gene3D" id="3.30.310.70">
    <property type="entry name" value="TT1751-like domain"/>
    <property type="match status" value="1"/>
</dbReference>
<dbReference type="AlphaFoldDB" id="A0A8E2BB24"/>
<dbReference type="Proteomes" id="UP000550260">
    <property type="component" value="Unassembled WGS sequence"/>
</dbReference>
<dbReference type="PANTHER" id="PTHR38342">
    <property type="entry name" value="SLR5037 PROTEIN"/>
    <property type="match status" value="1"/>
</dbReference>
<gene>
    <name evidence="2" type="ORF">H5411_42255</name>
</gene>
<dbReference type="SUPFAM" id="SSF103247">
    <property type="entry name" value="TT1751-like"/>
    <property type="match status" value="1"/>
</dbReference>
<proteinExistence type="predicted"/>
<dbReference type="CDD" id="cd14797">
    <property type="entry name" value="DUF302"/>
    <property type="match status" value="1"/>
</dbReference>
<evidence type="ECO:0000313" key="3">
    <source>
        <dbReference type="Proteomes" id="UP000550260"/>
    </source>
</evidence>
<name>A0A8E2BB24_9PSEU</name>
<dbReference type="PANTHER" id="PTHR38342:SF1">
    <property type="entry name" value="SLR5037 PROTEIN"/>
    <property type="match status" value="1"/>
</dbReference>
<reference evidence="2 3" key="1">
    <citation type="submission" date="2020-08" db="EMBL/GenBank/DDBJ databases">
        <title>Amycolatopsis echigonensis JCM 21831.</title>
        <authorList>
            <person name="Tedsree N."/>
            <person name="Kuncharoen N."/>
            <person name="Likhitwitayawuid K."/>
            <person name="Tanasupawat S."/>
        </authorList>
    </citation>
    <scope>NUCLEOTIDE SEQUENCE [LARGE SCALE GENOMIC DNA]</scope>
    <source>
        <strain evidence="2 3">JCM 21831</strain>
    </source>
</reference>
<sequence length="136" mass="14354">MRLGLTRSYRGVGFDEVIAKARVALASAGFGVLTEIDVQATLREKLGESMERYVILGACNPPLAHRALEATREIGLLLPCNVVVRQDVSDLSVTVVEAVNPAVMAEVVPAAGVVAVAEEATVRLESALVALDEELA</sequence>
<accession>A0A8E2BB24</accession>
<organism evidence="2 3">
    <name type="scientific">Amycolatopsis echigonensis</name>
    <dbReference type="NCBI Taxonomy" id="2576905"/>
    <lineage>
        <taxon>Bacteria</taxon>
        <taxon>Bacillati</taxon>
        <taxon>Actinomycetota</taxon>
        <taxon>Actinomycetes</taxon>
        <taxon>Pseudonocardiales</taxon>
        <taxon>Pseudonocardiaceae</taxon>
        <taxon>Amycolatopsis</taxon>
    </lineage>
</organism>
<dbReference type="InterPro" id="IPR035923">
    <property type="entry name" value="TT1751-like_sf"/>
</dbReference>
<dbReference type="InterPro" id="IPR016796">
    <property type="entry name" value="UCP021774"/>
</dbReference>